<proteinExistence type="predicted"/>
<gene>
    <name evidence="1" type="ORF">J2Z75_001734</name>
</gene>
<evidence type="ECO:0000313" key="2">
    <source>
        <dbReference type="Proteomes" id="UP000823786"/>
    </source>
</evidence>
<keyword evidence="2" id="KW-1185">Reference proteome</keyword>
<organism evidence="1 2">
    <name type="scientific">Rhizobium herbae</name>
    <dbReference type="NCBI Taxonomy" id="508661"/>
    <lineage>
        <taxon>Bacteria</taxon>
        <taxon>Pseudomonadati</taxon>
        <taxon>Pseudomonadota</taxon>
        <taxon>Alphaproteobacteria</taxon>
        <taxon>Hyphomicrobiales</taxon>
        <taxon>Rhizobiaceae</taxon>
        <taxon>Rhizobium/Agrobacterium group</taxon>
        <taxon>Rhizobium</taxon>
    </lineage>
</organism>
<evidence type="ECO:0008006" key="3">
    <source>
        <dbReference type="Google" id="ProtNLM"/>
    </source>
</evidence>
<accession>A0ABS4EJX1</accession>
<dbReference type="SUPFAM" id="SSF53448">
    <property type="entry name" value="Nucleotide-diphospho-sugar transferases"/>
    <property type="match status" value="1"/>
</dbReference>
<comment type="caution">
    <text evidence="1">The sequence shown here is derived from an EMBL/GenBank/DDBJ whole genome shotgun (WGS) entry which is preliminary data.</text>
</comment>
<name>A0ABS4EJX1_9HYPH</name>
<dbReference type="InterPro" id="IPR029044">
    <property type="entry name" value="Nucleotide-diphossugar_trans"/>
</dbReference>
<dbReference type="Proteomes" id="UP000823786">
    <property type="component" value="Unassembled WGS sequence"/>
</dbReference>
<dbReference type="EMBL" id="JAGGJV010000002">
    <property type="protein sequence ID" value="MBP1858238.1"/>
    <property type="molecule type" value="Genomic_DNA"/>
</dbReference>
<evidence type="ECO:0000313" key="1">
    <source>
        <dbReference type="EMBL" id="MBP1858238.1"/>
    </source>
</evidence>
<protein>
    <recommendedName>
        <fullName evidence="3">Glycosyl transferase family 2</fullName>
    </recommendedName>
</protein>
<dbReference type="RefSeq" id="WP_209850462.1">
    <property type="nucleotide sequence ID" value="NZ_JAGGJV010000002.1"/>
</dbReference>
<reference evidence="1 2" key="1">
    <citation type="submission" date="2021-03" db="EMBL/GenBank/DDBJ databases">
        <title>Genomic Encyclopedia of Type Strains, Phase IV (KMG-IV): sequencing the most valuable type-strain genomes for metagenomic binning, comparative biology and taxonomic classification.</title>
        <authorList>
            <person name="Goeker M."/>
        </authorList>
    </citation>
    <scope>NUCLEOTIDE SEQUENCE [LARGE SCALE GENOMIC DNA]</scope>
    <source>
        <strain evidence="1 2">DSM 26427</strain>
    </source>
</reference>
<sequence length="375" mass="40943">MTKLSICIPVETAAQDALPLVTVLLENQNADIEIVIAKPADIALSDALLSLAAEEARVTVADAPADITRQLLWRHAATAAKGEWVTLVNPGDMIESELATMVAFLEASSPDVDALAWNAFQIDRHAEPGKASSVAIPASYHIDTLDKTAMLKAFFYWEGSLNSPKMPFGLYHAAIRRSLVDALLQLPEPQDWSTSVPQYEWAAKVLLFANELAFCARPMSAINISPFVAEPPLHPWNFPFHSGIGLAGAVAEVQFHVLRQLDTPWSGGSEAFVRALMIDCMMETDRETYKNKGNAYFAALKEFEGGYLAPLFRPEFHEVRPRDARRGLHDGALLVDRFLGGARDAAEFYTTVKLVLAPVGLICGGVLRDENGKAA</sequence>